<reference evidence="2" key="2">
    <citation type="submission" date="2025-09" db="UniProtKB">
        <authorList>
            <consortium name="Ensembl"/>
        </authorList>
    </citation>
    <scope>IDENTIFICATION</scope>
</reference>
<protein>
    <submittedName>
        <fullName evidence="2">Uncharacterized protein</fullName>
    </submittedName>
</protein>
<proteinExistence type="predicted"/>
<feature type="region of interest" description="Disordered" evidence="1">
    <location>
        <begin position="1"/>
        <end position="57"/>
    </location>
</feature>
<accession>A0A8C4VLY5</accession>
<evidence type="ECO:0000313" key="3">
    <source>
        <dbReference type="Proteomes" id="UP000694390"/>
    </source>
</evidence>
<evidence type="ECO:0000313" key="2">
    <source>
        <dbReference type="Ensembl" id="ENSGEVP00005003260.1"/>
    </source>
</evidence>
<sequence length="159" mass="16096">MHTRGSASRHGPSAPPPREPTSHTAPLEPRAGPRPPGWEQQLPGSARRAAPSSCSIGVSGPAPPCLPKECQAQPHPSLSYAMRGANLVATLPTTSQECQAQTCLLPSQGCRPSPAPPCCMPSACGARPSSHPAIGVPGPAALSCHQLGVPGPAPASHQP</sequence>
<evidence type="ECO:0000256" key="1">
    <source>
        <dbReference type="SAM" id="MobiDB-lite"/>
    </source>
</evidence>
<dbReference type="Proteomes" id="UP000694390">
    <property type="component" value="Unassembled WGS sequence"/>
</dbReference>
<organism evidence="2 3">
    <name type="scientific">Gopherus evgoodei</name>
    <name type="common">Goodes thornscrub tortoise</name>
    <dbReference type="NCBI Taxonomy" id="1825980"/>
    <lineage>
        <taxon>Eukaryota</taxon>
        <taxon>Metazoa</taxon>
        <taxon>Chordata</taxon>
        <taxon>Craniata</taxon>
        <taxon>Vertebrata</taxon>
        <taxon>Euteleostomi</taxon>
        <taxon>Archelosauria</taxon>
        <taxon>Testudinata</taxon>
        <taxon>Testudines</taxon>
        <taxon>Cryptodira</taxon>
        <taxon>Durocryptodira</taxon>
        <taxon>Testudinoidea</taxon>
        <taxon>Testudinidae</taxon>
        <taxon>Gopherus</taxon>
    </lineage>
</organism>
<keyword evidence="3" id="KW-1185">Reference proteome</keyword>
<dbReference type="AlphaFoldDB" id="A0A8C4VLY5"/>
<reference evidence="2" key="1">
    <citation type="submission" date="2025-08" db="UniProtKB">
        <authorList>
            <consortium name="Ensembl"/>
        </authorList>
    </citation>
    <scope>IDENTIFICATION</scope>
</reference>
<name>A0A8C4VLY5_9SAUR</name>
<dbReference type="Ensembl" id="ENSGEVT00005003410.1">
    <property type="protein sequence ID" value="ENSGEVP00005003260.1"/>
    <property type="gene ID" value="ENSGEVG00005002390.1"/>
</dbReference>